<keyword evidence="2" id="KW-1185">Reference proteome</keyword>
<evidence type="ECO:0000313" key="2">
    <source>
        <dbReference type="Proteomes" id="UP000784294"/>
    </source>
</evidence>
<dbReference type="Proteomes" id="UP000784294">
    <property type="component" value="Unassembled WGS sequence"/>
</dbReference>
<sequence>MSPSRRPQPVGLDERTEAKLLAAKYSVDKFGARRSGGNGWSHRQHRNGQHLADSFAGLSDADLSKELAHSQKAMVLIVKVFAEKIRRSIPPDDDGGFLLISCLRQQERSSKVNRQLIVVFWGNRLLKLFTKSTV</sequence>
<comment type="caution">
    <text evidence="1">The sequence shown here is derived from an EMBL/GenBank/DDBJ whole genome shotgun (WGS) entry which is preliminary data.</text>
</comment>
<protein>
    <submittedName>
        <fullName evidence="1">Uncharacterized protein</fullName>
    </submittedName>
</protein>
<organism evidence="1 2">
    <name type="scientific">Protopolystoma xenopodis</name>
    <dbReference type="NCBI Taxonomy" id="117903"/>
    <lineage>
        <taxon>Eukaryota</taxon>
        <taxon>Metazoa</taxon>
        <taxon>Spiralia</taxon>
        <taxon>Lophotrochozoa</taxon>
        <taxon>Platyhelminthes</taxon>
        <taxon>Monogenea</taxon>
        <taxon>Polyopisthocotylea</taxon>
        <taxon>Polystomatidea</taxon>
        <taxon>Polystomatidae</taxon>
        <taxon>Protopolystoma</taxon>
    </lineage>
</organism>
<gene>
    <name evidence="1" type="ORF">PXEA_LOCUS29093</name>
</gene>
<name>A0A3S5CNM1_9PLAT</name>
<dbReference type="EMBL" id="CAAALY010250342">
    <property type="protein sequence ID" value="VEL35653.1"/>
    <property type="molecule type" value="Genomic_DNA"/>
</dbReference>
<proteinExistence type="predicted"/>
<evidence type="ECO:0000313" key="1">
    <source>
        <dbReference type="EMBL" id="VEL35653.1"/>
    </source>
</evidence>
<accession>A0A3S5CNM1</accession>
<dbReference type="AlphaFoldDB" id="A0A3S5CNM1"/>
<reference evidence="1" key="1">
    <citation type="submission" date="2018-11" db="EMBL/GenBank/DDBJ databases">
        <authorList>
            <consortium name="Pathogen Informatics"/>
        </authorList>
    </citation>
    <scope>NUCLEOTIDE SEQUENCE</scope>
</reference>